<dbReference type="InterPro" id="IPR011614">
    <property type="entry name" value="Catalase_core"/>
</dbReference>
<evidence type="ECO:0000259" key="10">
    <source>
        <dbReference type="SMART" id="SM01060"/>
    </source>
</evidence>
<accession>A0ABR4BAU8</accession>
<evidence type="ECO:0000256" key="5">
    <source>
        <dbReference type="ARBA" id="ARBA00022617"/>
    </source>
</evidence>
<dbReference type="PROSITE" id="PS51402">
    <property type="entry name" value="CATALASE_3"/>
    <property type="match status" value="1"/>
</dbReference>
<evidence type="ECO:0000256" key="8">
    <source>
        <dbReference type="ARBA" id="ARBA00023004"/>
    </source>
</evidence>
<keyword evidence="4" id="KW-0575">Peroxidase</keyword>
<dbReference type="EC" id="1.11.1.6" evidence="3"/>
<keyword evidence="8" id="KW-0408">Iron</keyword>
<dbReference type="Gene3D" id="2.40.180.10">
    <property type="entry name" value="Catalase core domain"/>
    <property type="match status" value="1"/>
</dbReference>
<proteinExistence type="inferred from homology"/>
<dbReference type="Pfam" id="PF00199">
    <property type="entry name" value="Catalase"/>
    <property type="match status" value="1"/>
</dbReference>
<evidence type="ECO:0000256" key="2">
    <source>
        <dbReference type="ARBA" id="ARBA00005329"/>
    </source>
</evidence>
<keyword evidence="6" id="KW-0479">Metal-binding</keyword>
<evidence type="ECO:0000313" key="12">
    <source>
        <dbReference type="Proteomes" id="UP001590951"/>
    </source>
</evidence>
<evidence type="ECO:0000313" key="11">
    <source>
        <dbReference type="EMBL" id="KAL2054543.1"/>
    </source>
</evidence>
<dbReference type="Proteomes" id="UP001590951">
    <property type="component" value="Unassembled WGS sequence"/>
</dbReference>
<dbReference type="SUPFAM" id="SSF56634">
    <property type="entry name" value="Heme-dependent catalase-like"/>
    <property type="match status" value="1"/>
</dbReference>
<evidence type="ECO:0000256" key="1">
    <source>
        <dbReference type="ARBA" id="ARBA00001971"/>
    </source>
</evidence>
<keyword evidence="5" id="KW-0349">Heme</keyword>
<evidence type="ECO:0000256" key="4">
    <source>
        <dbReference type="ARBA" id="ARBA00022559"/>
    </source>
</evidence>
<evidence type="ECO:0000256" key="3">
    <source>
        <dbReference type="ARBA" id="ARBA00012314"/>
    </source>
</evidence>
<dbReference type="EMBL" id="JBHFEH010000015">
    <property type="protein sequence ID" value="KAL2054543.1"/>
    <property type="molecule type" value="Genomic_DNA"/>
</dbReference>
<keyword evidence="7" id="KW-0560">Oxidoreductase</keyword>
<gene>
    <name evidence="11" type="ORF">ABVK25_005291</name>
</gene>
<keyword evidence="12" id="KW-1185">Reference proteome</keyword>
<dbReference type="PANTHER" id="PTHR42821">
    <property type="entry name" value="CATALASE"/>
    <property type="match status" value="1"/>
</dbReference>
<name>A0ABR4BAU8_9LECA</name>
<dbReference type="InterPro" id="IPR024712">
    <property type="entry name" value="Catalase_clade2"/>
</dbReference>
<evidence type="ECO:0000256" key="9">
    <source>
        <dbReference type="ARBA" id="ARBA00023324"/>
    </source>
</evidence>
<evidence type="ECO:0000256" key="6">
    <source>
        <dbReference type="ARBA" id="ARBA00022723"/>
    </source>
</evidence>
<dbReference type="InterPro" id="IPR018028">
    <property type="entry name" value="Catalase"/>
</dbReference>
<keyword evidence="9" id="KW-0376">Hydrogen peroxide</keyword>
<feature type="domain" description="Catalase core" evidence="10">
    <location>
        <begin position="2"/>
        <end position="129"/>
    </location>
</feature>
<dbReference type="SMART" id="SM01060">
    <property type="entry name" value="Catalase"/>
    <property type="match status" value="1"/>
</dbReference>
<dbReference type="PANTHER" id="PTHR42821:SF1">
    <property type="entry name" value="CATALASE-B"/>
    <property type="match status" value="1"/>
</dbReference>
<comment type="similarity">
    <text evidence="2">Belongs to the catalase family.</text>
</comment>
<comment type="caution">
    <text evidence="11">The sequence shown here is derived from an EMBL/GenBank/DDBJ whole genome shotgun (WGS) entry which is preliminary data.</text>
</comment>
<protein>
    <recommendedName>
        <fullName evidence="3">catalase</fullName>
        <ecNumber evidence="3">1.11.1.6</ecNumber>
    </recommendedName>
</protein>
<organism evidence="11 12">
    <name type="scientific">Lepraria finkii</name>
    <dbReference type="NCBI Taxonomy" id="1340010"/>
    <lineage>
        <taxon>Eukaryota</taxon>
        <taxon>Fungi</taxon>
        <taxon>Dikarya</taxon>
        <taxon>Ascomycota</taxon>
        <taxon>Pezizomycotina</taxon>
        <taxon>Lecanoromycetes</taxon>
        <taxon>OSLEUM clade</taxon>
        <taxon>Lecanoromycetidae</taxon>
        <taxon>Lecanorales</taxon>
        <taxon>Lecanorineae</taxon>
        <taxon>Stereocaulaceae</taxon>
        <taxon>Lepraria</taxon>
    </lineage>
</organism>
<dbReference type="InterPro" id="IPR020835">
    <property type="entry name" value="Catalase_sf"/>
</dbReference>
<evidence type="ECO:0000256" key="7">
    <source>
        <dbReference type="ARBA" id="ARBA00023002"/>
    </source>
</evidence>
<reference evidence="11 12" key="1">
    <citation type="submission" date="2024-09" db="EMBL/GenBank/DDBJ databases">
        <title>Rethinking Asexuality: The Enigmatic Case of Functional Sexual Genes in Lepraria (Stereocaulaceae).</title>
        <authorList>
            <person name="Doellman M."/>
            <person name="Sun Y."/>
            <person name="Barcenas-Pena A."/>
            <person name="Lumbsch H.T."/>
            <person name="Grewe F."/>
        </authorList>
    </citation>
    <scope>NUCLEOTIDE SEQUENCE [LARGE SCALE GENOMIC DNA]</scope>
    <source>
        <strain evidence="11 12">Grewe 0041</strain>
    </source>
</reference>
<comment type="cofactor">
    <cofactor evidence="1">
        <name>heme</name>
        <dbReference type="ChEBI" id="CHEBI:30413"/>
    </cofactor>
</comment>
<sequence length="129" mass="15290">MGHVQPRYPSFLQDDAGVRRQHIHPRQREGEWHFVKIHFTPTLGVHSFVWDEALKMAGQDPDFHRKDLYKAISMSVFPTWKFGIQTMKESLADDFDFDPLDATKVWPEKLIPIRYTAELELNRNVEYFT</sequence>